<evidence type="ECO:0000256" key="3">
    <source>
        <dbReference type="ARBA" id="ARBA00022729"/>
    </source>
</evidence>
<dbReference type="GO" id="GO:0042597">
    <property type="term" value="C:periplasmic space"/>
    <property type="evidence" value="ECO:0007669"/>
    <property type="project" value="UniProtKB-SubCell"/>
</dbReference>
<protein>
    <submittedName>
        <fullName evidence="5">ABC transporter substrate-binding protein</fullName>
    </submittedName>
</protein>
<dbReference type="PANTHER" id="PTHR30024">
    <property type="entry name" value="ALIPHATIC SULFONATES-BINDING PROTEIN-RELATED"/>
    <property type="match status" value="1"/>
</dbReference>
<dbReference type="GO" id="GO:0042918">
    <property type="term" value="P:alkanesulfonate transmembrane transport"/>
    <property type="evidence" value="ECO:0007669"/>
    <property type="project" value="TreeGrafter"/>
</dbReference>
<dbReference type="InterPro" id="IPR006311">
    <property type="entry name" value="TAT_signal"/>
</dbReference>
<accession>A0A849B8I6</accession>
<dbReference type="Pfam" id="PF09084">
    <property type="entry name" value="NMT1"/>
    <property type="match status" value="1"/>
</dbReference>
<comment type="subcellular location">
    <subcellularLocation>
        <location evidence="1">Periplasm</location>
    </subcellularLocation>
</comment>
<dbReference type="EMBL" id="JABEMD010000009">
    <property type="protein sequence ID" value="NNH10736.1"/>
    <property type="molecule type" value="Genomic_DNA"/>
</dbReference>
<comment type="similarity">
    <text evidence="2">Belongs to the bacterial solute-binding protein SsuA/TauA family.</text>
</comment>
<organism evidence="5 6">
    <name type="scientific">Cupriavidus gilardii</name>
    <dbReference type="NCBI Taxonomy" id="82541"/>
    <lineage>
        <taxon>Bacteria</taxon>
        <taxon>Pseudomonadati</taxon>
        <taxon>Pseudomonadota</taxon>
        <taxon>Betaproteobacteria</taxon>
        <taxon>Burkholderiales</taxon>
        <taxon>Burkholderiaceae</taxon>
        <taxon>Cupriavidus</taxon>
    </lineage>
</organism>
<evidence type="ECO:0000256" key="2">
    <source>
        <dbReference type="ARBA" id="ARBA00010742"/>
    </source>
</evidence>
<gene>
    <name evidence="5" type="ORF">HLB16_07550</name>
</gene>
<comment type="caution">
    <text evidence="5">The sequence shown here is derived from an EMBL/GenBank/DDBJ whole genome shotgun (WGS) entry which is preliminary data.</text>
</comment>
<sequence length="344" mass="36288">MPFRAADALPAPATVTAPQRGRRRMLKAAAATALGAIAAPAIVRAQGTPPIRIGFWPVASGLPFFAAIDKGYFKEAGLNVQALKFASPQQVTEAILAGRAEGSASGTASAALAIGEIAQPGLVKIFCANPSNARYVLDEFLVAKDSPIQRIAELKGKKIGCGPGVQNVLMARTVLERAGATGATVVELPIGQHVAAIAAGQIEACYTLEPTGTIGRLNGATRTLEVGVIAKYLLGDPMAPWFGGSASLSSEFIARHPDAARKYIAAYRRGVELVQKNLPEARASLKGYTAIEGALTAEVPMVDYVFSTDFKPSDVAYFQKYFDLFAEKGIFSKRVLVDSMLYKG</sequence>
<dbReference type="PROSITE" id="PS51318">
    <property type="entry name" value="TAT"/>
    <property type="match status" value="1"/>
</dbReference>
<name>A0A849B8I6_9BURK</name>
<dbReference type="PANTHER" id="PTHR30024:SF47">
    <property type="entry name" value="TAURINE-BINDING PERIPLASMIC PROTEIN"/>
    <property type="match status" value="1"/>
</dbReference>
<evidence type="ECO:0000259" key="4">
    <source>
        <dbReference type="Pfam" id="PF09084"/>
    </source>
</evidence>
<dbReference type="SUPFAM" id="SSF53850">
    <property type="entry name" value="Periplasmic binding protein-like II"/>
    <property type="match status" value="1"/>
</dbReference>
<dbReference type="Gene3D" id="3.40.190.10">
    <property type="entry name" value="Periplasmic binding protein-like II"/>
    <property type="match status" value="2"/>
</dbReference>
<dbReference type="Proteomes" id="UP000542973">
    <property type="component" value="Unassembled WGS sequence"/>
</dbReference>
<reference evidence="5 6" key="1">
    <citation type="submission" date="2020-05" db="EMBL/GenBank/DDBJ databases">
        <title>MicrobeNet Type strains.</title>
        <authorList>
            <person name="Nicholson A.C."/>
        </authorList>
    </citation>
    <scope>NUCLEOTIDE SEQUENCE [LARGE SCALE GENOMIC DNA]</scope>
    <source>
        <strain evidence="5 6">ATCC 700815</strain>
    </source>
</reference>
<evidence type="ECO:0000256" key="1">
    <source>
        <dbReference type="ARBA" id="ARBA00004418"/>
    </source>
</evidence>
<feature type="domain" description="SsuA/THI5-like" evidence="4">
    <location>
        <begin position="63"/>
        <end position="277"/>
    </location>
</feature>
<proteinExistence type="inferred from homology"/>
<evidence type="ECO:0000313" key="5">
    <source>
        <dbReference type="EMBL" id="NNH10736.1"/>
    </source>
</evidence>
<keyword evidence="3" id="KW-0732">Signal</keyword>
<dbReference type="InterPro" id="IPR015168">
    <property type="entry name" value="SsuA/THI5"/>
</dbReference>
<evidence type="ECO:0000313" key="6">
    <source>
        <dbReference type="Proteomes" id="UP000542973"/>
    </source>
</evidence>
<dbReference type="AlphaFoldDB" id="A0A849B8I6"/>